<sequence>MIPMPETATPPRAWQRWLMLVLGGAVVVHSAVVGLWLSPDNPIRESVGGRTLAAYVNPYFQQSPRALDPGAQFADESLELRARIRGESGELEETAWVDLTAEELERHGTVGPRILRAPRSLATNLNAAVREIPEELQPLLAEDYGEIDLVELEGLLFEGGATSDETRRYFASHFMATRYGTLYATARWGGIVEQIQVRIGLRRVPDYDERGDTELTDLEFESIDLGWRQAVPAGEGAQRAFNDYVERETA</sequence>
<evidence type="ECO:0000313" key="2">
    <source>
        <dbReference type="EMBL" id="EFQ83613.1"/>
    </source>
</evidence>
<organism evidence="2 3">
    <name type="scientific">Aeromicrobium marinum DSM 15272</name>
    <dbReference type="NCBI Taxonomy" id="585531"/>
    <lineage>
        <taxon>Bacteria</taxon>
        <taxon>Bacillati</taxon>
        <taxon>Actinomycetota</taxon>
        <taxon>Actinomycetes</taxon>
        <taxon>Propionibacteriales</taxon>
        <taxon>Nocardioidaceae</taxon>
        <taxon>Aeromicrobium</taxon>
    </lineage>
</organism>
<dbReference type="eggNOG" id="ENOG5033TA1">
    <property type="taxonomic scope" value="Bacteria"/>
</dbReference>
<dbReference type="STRING" id="585531.HMPREF0063_11276"/>
<keyword evidence="1" id="KW-0812">Transmembrane</keyword>
<dbReference type="EMBL" id="ACLF03000004">
    <property type="protein sequence ID" value="EFQ83613.1"/>
    <property type="molecule type" value="Genomic_DNA"/>
</dbReference>
<dbReference type="Pfam" id="PF19136">
    <property type="entry name" value="DUF5819"/>
    <property type="match status" value="1"/>
</dbReference>
<feature type="transmembrane region" description="Helical" evidence="1">
    <location>
        <begin position="17"/>
        <end position="37"/>
    </location>
</feature>
<name>E2SB67_9ACTN</name>
<comment type="caution">
    <text evidence="2">The sequence shown here is derived from an EMBL/GenBank/DDBJ whole genome shotgun (WGS) entry which is preliminary data.</text>
</comment>
<keyword evidence="1" id="KW-1133">Transmembrane helix</keyword>
<dbReference type="InterPro" id="IPR043857">
    <property type="entry name" value="DUF5819"/>
</dbReference>
<dbReference type="AlphaFoldDB" id="E2SB67"/>
<keyword evidence="3" id="KW-1185">Reference proteome</keyword>
<accession>E2SB67</accession>
<reference evidence="2" key="1">
    <citation type="submission" date="2010-08" db="EMBL/GenBank/DDBJ databases">
        <authorList>
            <person name="Muzny D."/>
            <person name="Qin X."/>
            <person name="Buhay C."/>
            <person name="Dugan-Rocha S."/>
            <person name="Ding Y."/>
            <person name="Chen G."/>
            <person name="Hawes A."/>
            <person name="Holder M."/>
            <person name="Jhangiani S."/>
            <person name="Johnson A."/>
            <person name="Khan Z."/>
            <person name="Li Z."/>
            <person name="Liu W."/>
            <person name="Liu X."/>
            <person name="Perez L."/>
            <person name="Shen H."/>
            <person name="Wang Q."/>
            <person name="Watt J."/>
            <person name="Xi L."/>
            <person name="Xin Y."/>
            <person name="Zhou J."/>
            <person name="Deng J."/>
            <person name="Jiang H."/>
            <person name="Liu Y."/>
            <person name="Qu J."/>
            <person name="Song X.-Z."/>
            <person name="Zhang L."/>
            <person name="Villasana D."/>
            <person name="Johnson A."/>
            <person name="Liu J."/>
            <person name="Liyanage D."/>
            <person name="Lorensuhewa L."/>
            <person name="Robinson T."/>
            <person name="Song A."/>
            <person name="Song B.-B."/>
            <person name="Dinh H."/>
            <person name="Thornton R."/>
            <person name="Coyle M."/>
            <person name="Francisco L."/>
            <person name="Jackson L."/>
            <person name="Javaid M."/>
            <person name="Korchina V."/>
            <person name="Kovar C."/>
            <person name="Mata R."/>
            <person name="Mathew T."/>
            <person name="Ngo R."/>
            <person name="Nguyen L."/>
            <person name="Nguyen N."/>
            <person name="Okwuonu G."/>
            <person name="Ongeri F."/>
            <person name="Pham C."/>
            <person name="Simmons D."/>
            <person name="Wilczek-Boney K."/>
            <person name="Hale W."/>
            <person name="Jakkamsetti A."/>
            <person name="Pham P."/>
            <person name="Ruth R."/>
            <person name="San Lucas F."/>
            <person name="Warren J."/>
            <person name="Zhang J."/>
            <person name="Zhao Z."/>
            <person name="Zhou C."/>
            <person name="Zhu D."/>
            <person name="Lee S."/>
            <person name="Bess C."/>
            <person name="Blankenburg K."/>
            <person name="Forbes L."/>
            <person name="Fu Q."/>
            <person name="Gubbala S."/>
            <person name="Hirani K."/>
            <person name="Jayaseelan J.C."/>
            <person name="Lara F."/>
            <person name="Munidasa M."/>
            <person name="Palculict T."/>
            <person name="Patil S."/>
            <person name="Pu L.-L."/>
            <person name="Saada N."/>
            <person name="Tang L."/>
            <person name="Weissenberger G."/>
            <person name="Zhu Y."/>
            <person name="Hemphill L."/>
            <person name="Shang Y."/>
            <person name="Youmans B."/>
            <person name="Ayvaz T."/>
            <person name="Ross M."/>
            <person name="Santibanez J."/>
            <person name="Aqrawi P."/>
            <person name="Gross S."/>
            <person name="Joshi V."/>
            <person name="Fowler G."/>
            <person name="Nazareth L."/>
            <person name="Reid J."/>
            <person name="Worley K."/>
            <person name="Petrosino J."/>
            <person name="Highlander S."/>
            <person name="Gibbs R."/>
        </authorList>
    </citation>
    <scope>NUCLEOTIDE SEQUENCE [LARGE SCALE GENOMIC DNA]</scope>
    <source>
        <strain evidence="2">DSM 15272</strain>
    </source>
</reference>
<gene>
    <name evidence="2" type="ORF">HMPREF0063_11276</name>
</gene>
<evidence type="ECO:0000256" key="1">
    <source>
        <dbReference type="SAM" id="Phobius"/>
    </source>
</evidence>
<proteinExistence type="predicted"/>
<dbReference type="HOGENOM" id="CLU_1109597_0_0_11"/>
<protein>
    <submittedName>
        <fullName evidence="2">Uncharacterized protein</fullName>
    </submittedName>
</protein>
<dbReference type="Proteomes" id="UP000003111">
    <property type="component" value="Unassembled WGS sequence"/>
</dbReference>
<evidence type="ECO:0000313" key="3">
    <source>
        <dbReference type="Proteomes" id="UP000003111"/>
    </source>
</evidence>
<keyword evidence="1" id="KW-0472">Membrane</keyword>